<evidence type="ECO:0000313" key="3">
    <source>
        <dbReference type="Proteomes" id="UP000068026"/>
    </source>
</evidence>
<dbReference type="Gene3D" id="1.10.10.10">
    <property type="entry name" value="Winged helix-like DNA-binding domain superfamily/Winged helix DNA-binding domain"/>
    <property type="match status" value="1"/>
</dbReference>
<keyword evidence="2" id="KW-0648">Protein biosynthesis</keyword>
<proteinExistence type="predicted"/>
<reference evidence="3" key="2">
    <citation type="submission" date="2016-01" db="EMBL/GenBank/DDBJ databases">
        <authorList>
            <person name="Poehlein A."/>
            <person name="Schlien K."/>
            <person name="Gottschalk G."/>
            <person name="Buckel W."/>
            <person name="Daniel R."/>
        </authorList>
    </citation>
    <scope>NUCLEOTIDE SEQUENCE [LARGE SCALE GENOMIC DNA]</scope>
    <source>
        <strain evidence="3">X2</strain>
    </source>
</reference>
<dbReference type="KEGG" id="cpro:CPRO_22220"/>
<dbReference type="SUPFAM" id="SSF46894">
    <property type="entry name" value="C-terminal effector domain of the bipartite response regulators"/>
    <property type="match status" value="1"/>
</dbReference>
<dbReference type="Proteomes" id="UP000184204">
    <property type="component" value="Unassembled WGS sequence"/>
</dbReference>
<name>A0A0X8VDN6_ANAPI</name>
<dbReference type="GO" id="GO:0005737">
    <property type="term" value="C:cytoplasm"/>
    <property type="evidence" value="ECO:0007669"/>
    <property type="project" value="InterPro"/>
</dbReference>
<keyword evidence="3" id="KW-1185">Reference proteome</keyword>
<dbReference type="GO" id="GO:0005509">
    <property type="term" value="F:calcium ion binding"/>
    <property type="evidence" value="ECO:0007669"/>
    <property type="project" value="InterPro"/>
</dbReference>
<reference evidence="4" key="4">
    <citation type="submission" date="2016-11" db="EMBL/GenBank/DDBJ databases">
        <authorList>
            <person name="Jaros S."/>
            <person name="Januszkiewicz K."/>
            <person name="Wedrychowicz H."/>
        </authorList>
    </citation>
    <scope>NUCLEOTIDE SEQUENCE [LARGE SCALE GENOMIC DNA]</scope>
    <source>
        <strain evidence="4">DSM 1682</strain>
    </source>
</reference>
<dbReference type="InterPro" id="IPR036388">
    <property type="entry name" value="WH-like_DNA-bd_sf"/>
</dbReference>
<keyword evidence="2" id="KW-0396">Initiation factor</keyword>
<evidence type="ECO:0000313" key="2">
    <source>
        <dbReference type="EMBL" id="SHE84909.1"/>
    </source>
</evidence>
<dbReference type="RefSeq" id="WP_066051616.1">
    <property type="nucleotide sequence ID" value="NZ_FQUA01000008.1"/>
</dbReference>
<dbReference type="GO" id="GO:0003700">
    <property type="term" value="F:DNA-binding transcription factor activity"/>
    <property type="evidence" value="ECO:0007669"/>
    <property type="project" value="InterPro"/>
</dbReference>
<dbReference type="EMBL" id="FQUA01000008">
    <property type="protein sequence ID" value="SHE84909.1"/>
    <property type="molecule type" value="Genomic_DNA"/>
</dbReference>
<dbReference type="GO" id="GO:0003677">
    <property type="term" value="F:DNA binding"/>
    <property type="evidence" value="ECO:0007669"/>
    <property type="project" value="InterPro"/>
</dbReference>
<reference evidence="1 3" key="1">
    <citation type="journal article" date="2016" name="Genome Announc.">
        <title>Complete Genome Sequence of the Amino Acid-Fermenting Clostridium propionicum X2 (DSM 1682).</title>
        <authorList>
            <person name="Poehlein A."/>
            <person name="Schlien K."/>
            <person name="Chowdhury N.P."/>
            <person name="Gottschalk G."/>
            <person name="Buckel W."/>
            <person name="Daniel R."/>
        </authorList>
    </citation>
    <scope>NUCLEOTIDE SEQUENCE [LARGE SCALE GENOMIC DNA]</scope>
    <source>
        <strain evidence="1 3">X2</strain>
    </source>
</reference>
<dbReference type="GO" id="GO:0003743">
    <property type="term" value="F:translation initiation factor activity"/>
    <property type="evidence" value="ECO:0007669"/>
    <property type="project" value="UniProtKB-KW"/>
</dbReference>
<dbReference type="AlphaFoldDB" id="A0A0X8VDN6"/>
<evidence type="ECO:0000313" key="4">
    <source>
        <dbReference type="Proteomes" id="UP000184204"/>
    </source>
</evidence>
<reference evidence="2" key="3">
    <citation type="submission" date="2016-11" db="EMBL/GenBank/DDBJ databases">
        <authorList>
            <person name="Varghese N."/>
            <person name="Submissions S."/>
        </authorList>
    </citation>
    <scope>NUCLEOTIDE SEQUENCE</scope>
    <source>
        <strain evidence="2">DSM 1682</strain>
    </source>
</reference>
<protein>
    <submittedName>
        <fullName evidence="2">Sporulation initiation factor Spo0A C terminal</fullName>
    </submittedName>
</protein>
<dbReference type="GO" id="GO:0042173">
    <property type="term" value="P:regulation of sporulation resulting in formation of a cellular spore"/>
    <property type="evidence" value="ECO:0007669"/>
    <property type="project" value="InterPro"/>
</dbReference>
<organism evidence="2 4">
    <name type="scientific">Anaerotignum propionicum DSM 1682</name>
    <dbReference type="NCBI Taxonomy" id="991789"/>
    <lineage>
        <taxon>Bacteria</taxon>
        <taxon>Bacillati</taxon>
        <taxon>Bacillota</taxon>
        <taxon>Clostridia</taxon>
        <taxon>Lachnospirales</taxon>
        <taxon>Anaerotignaceae</taxon>
        <taxon>Anaerotignum</taxon>
    </lineage>
</organism>
<evidence type="ECO:0000313" key="1">
    <source>
        <dbReference type="EMBL" id="AMJ41802.1"/>
    </source>
</evidence>
<accession>A0A0X8VDN6</accession>
<sequence length="73" mass="8233">MSMRNIFRKIAKENGLSVKAVKEEMQNALEYAYQNTTGDGITSARQNAVPRKNKIPTPEEFVKYTVNLVKGSK</sequence>
<dbReference type="Proteomes" id="UP000068026">
    <property type="component" value="Chromosome"/>
</dbReference>
<dbReference type="InterPro" id="IPR016032">
    <property type="entry name" value="Sig_transdc_resp-reg_C-effctor"/>
</dbReference>
<gene>
    <name evidence="1" type="ORF">CPRO_22220</name>
    <name evidence="2" type="ORF">SAMN02745151_01996</name>
</gene>
<dbReference type="EMBL" id="CP014223">
    <property type="protein sequence ID" value="AMJ41802.1"/>
    <property type="molecule type" value="Genomic_DNA"/>
</dbReference>